<organism evidence="1 2">
    <name type="scientific">Dactylosporangium sucinum</name>
    <dbReference type="NCBI Taxonomy" id="1424081"/>
    <lineage>
        <taxon>Bacteria</taxon>
        <taxon>Bacillati</taxon>
        <taxon>Actinomycetota</taxon>
        <taxon>Actinomycetes</taxon>
        <taxon>Micromonosporales</taxon>
        <taxon>Micromonosporaceae</taxon>
        <taxon>Dactylosporangium</taxon>
    </lineage>
</organism>
<evidence type="ECO:0000313" key="2">
    <source>
        <dbReference type="Proteomes" id="UP000642070"/>
    </source>
</evidence>
<keyword evidence="2" id="KW-1185">Reference proteome</keyword>
<comment type="caution">
    <text evidence="1">The sequence shown here is derived from an EMBL/GenBank/DDBJ whole genome shotgun (WGS) entry which is preliminary data.</text>
</comment>
<name>A0A917X0S4_9ACTN</name>
<gene>
    <name evidence="1" type="ORF">GCM10007977_059300</name>
</gene>
<evidence type="ECO:0000313" key="1">
    <source>
        <dbReference type="EMBL" id="GGM49790.1"/>
    </source>
</evidence>
<accession>A0A917X0S4</accession>
<protein>
    <submittedName>
        <fullName evidence="1">Uncharacterized protein</fullName>
    </submittedName>
</protein>
<dbReference type="AlphaFoldDB" id="A0A917X0S4"/>
<reference evidence="1" key="2">
    <citation type="submission" date="2020-09" db="EMBL/GenBank/DDBJ databases">
        <authorList>
            <person name="Sun Q."/>
            <person name="Ohkuma M."/>
        </authorList>
    </citation>
    <scope>NUCLEOTIDE SEQUENCE</scope>
    <source>
        <strain evidence="1">JCM 19831</strain>
    </source>
</reference>
<dbReference type="Proteomes" id="UP000642070">
    <property type="component" value="Unassembled WGS sequence"/>
</dbReference>
<reference evidence="1" key="1">
    <citation type="journal article" date="2014" name="Int. J. Syst. Evol. Microbiol.">
        <title>Complete genome sequence of Corynebacterium casei LMG S-19264T (=DSM 44701T), isolated from a smear-ripened cheese.</title>
        <authorList>
            <consortium name="US DOE Joint Genome Institute (JGI-PGF)"/>
            <person name="Walter F."/>
            <person name="Albersmeier A."/>
            <person name="Kalinowski J."/>
            <person name="Ruckert C."/>
        </authorList>
    </citation>
    <scope>NUCLEOTIDE SEQUENCE</scope>
    <source>
        <strain evidence="1">JCM 19831</strain>
    </source>
</reference>
<proteinExistence type="predicted"/>
<dbReference type="EMBL" id="BMPI01000032">
    <property type="protein sequence ID" value="GGM49790.1"/>
    <property type="molecule type" value="Genomic_DNA"/>
</dbReference>
<dbReference type="RefSeq" id="WP_190253253.1">
    <property type="nucleotide sequence ID" value="NZ_BMPI01000032.1"/>
</dbReference>
<sequence length="54" mass="5935">MYLRRLLHRAATLAHRLAGLGAGAPPEPQVWAELAPELALRRISTTATEGRFAR</sequence>